<dbReference type="SUPFAM" id="SSF56300">
    <property type="entry name" value="Metallo-dependent phosphatases"/>
    <property type="match status" value="1"/>
</dbReference>
<organism evidence="3 4">
    <name type="scientific">Anoxybacillus andreesenii</name>
    <dbReference type="NCBI Taxonomy" id="1325932"/>
    <lineage>
        <taxon>Bacteria</taxon>
        <taxon>Bacillati</taxon>
        <taxon>Bacillota</taxon>
        <taxon>Bacilli</taxon>
        <taxon>Bacillales</taxon>
        <taxon>Anoxybacillaceae</taxon>
        <taxon>Anoxybacillus</taxon>
    </lineage>
</organism>
<name>A0ABT9UZF3_9BACL</name>
<dbReference type="PANTHER" id="PTHR31302:SF0">
    <property type="entry name" value="TRANSMEMBRANE PROTEIN WITH METALLOPHOSPHOESTERASE DOMAIN"/>
    <property type="match status" value="1"/>
</dbReference>
<evidence type="ECO:0000313" key="4">
    <source>
        <dbReference type="Proteomes" id="UP001231362"/>
    </source>
</evidence>
<comment type="caution">
    <text evidence="3">The sequence shown here is derived from an EMBL/GenBank/DDBJ whole genome shotgun (WGS) entry which is preliminary data.</text>
</comment>
<dbReference type="EMBL" id="JAUSTU010000001">
    <property type="protein sequence ID" value="MDQ0154037.1"/>
    <property type="molecule type" value="Genomic_DNA"/>
</dbReference>
<dbReference type="PANTHER" id="PTHR31302">
    <property type="entry name" value="TRANSMEMBRANE PROTEIN WITH METALLOPHOSPHOESTERASE DOMAIN-RELATED"/>
    <property type="match status" value="1"/>
</dbReference>
<keyword evidence="1" id="KW-0472">Membrane</keyword>
<keyword evidence="4" id="KW-1185">Reference proteome</keyword>
<feature type="transmembrane region" description="Helical" evidence="1">
    <location>
        <begin position="38"/>
        <end position="57"/>
    </location>
</feature>
<dbReference type="Gene3D" id="3.60.21.10">
    <property type="match status" value="1"/>
</dbReference>
<keyword evidence="1" id="KW-1133">Transmembrane helix</keyword>
<dbReference type="InterPro" id="IPR004843">
    <property type="entry name" value="Calcineurin-like_PHP"/>
</dbReference>
<gene>
    <name evidence="3" type="ORF">J2S07_000335</name>
</gene>
<dbReference type="CDD" id="cd07385">
    <property type="entry name" value="MPP_YkuE_C"/>
    <property type="match status" value="1"/>
</dbReference>
<reference evidence="3 4" key="1">
    <citation type="submission" date="2023-07" db="EMBL/GenBank/DDBJ databases">
        <title>Genomic Encyclopedia of Type Strains, Phase IV (KMG-IV): sequencing the most valuable type-strain genomes for metagenomic binning, comparative biology and taxonomic classification.</title>
        <authorList>
            <person name="Goeker M."/>
        </authorList>
    </citation>
    <scope>NUCLEOTIDE SEQUENCE [LARGE SCALE GENOMIC DNA]</scope>
    <source>
        <strain evidence="3 4">DSM 23948</strain>
    </source>
</reference>
<keyword evidence="1" id="KW-0812">Transmembrane</keyword>
<dbReference type="RefSeq" id="WP_307148653.1">
    <property type="nucleotide sequence ID" value="NZ_JAUSTU010000001.1"/>
</dbReference>
<dbReference type="InterPro" id="IPR051158">
    <property type="entry name" value="Metallophosphoesterase_sf"/>
</dbReference>
<proteinExistence type="predicted"/>
<dbReference type="InterPro" id="IPR029052">
    <property type="entry name" value="Metallo-depent_PP-like"/>
</dbReference>
<sequence>MMYLFFAIFLLVYLAICFYIGYNGFVWLRQSFSFRYKWAYIACIAFLSFSVFFDRFFSTRVLAYISGIWFLIIGYGLILLPIINLIYFLNKKRGAKILGGALVIFFIGVVISGSYYAWHPVVRTYEISIDKQADQKEFNILMVTDLHLGKIVGNKHLERLVTISKEMNPDMVVIAGDIIDDYIKPYVDEQMGETLSKIKAPLGVYATSGNHDYYGDDLDELHQEMEKAGIIMLSDESVNIEDSFFLVGRNDLTDKHRKTMKELIGALDKNLSIIMLDHQPNEIDEASKNGVDILLSGHTHGGQIAPANIITGLIYENDWGYLKKGDLHSIVSSGYGLWGPPFRIGTQSEVVQLKIKFKGKE</sequence>
<accession>A0ABT9UZF3</accession>
<dbReference type="Proteomes" id="UP001231362">
    <property type="component" value="Unassembled WGS sequence"/>
</dbReference>
<evidence type="ECO:0000313" key="3">
    <source>
        <dbReference type="EMBL" id="MDQ0154037.1"/>
    </source>
</evidence>
<feature type="transmembrane region" description="Helical" evidence="1">
    <location>
        <begin position="6"/>
        <end position="26"/>
    </location>
</feature>
<evidence type="ECO:0000256" key="1">
    <source>
        <dbReference type="SAM" id="Phobius"/>
    </source>
</evidence>
<dbReference type="Pfam" id="PF00149">
    <property type="entry name" value="Metallophos"/>
    <property type="match status" value="1"/>
</dbReference>
<feature type="domain" description="Calcineurin-like phosphoesterase" evidence="2">
    <location>
        <begin position="139"/>
        <end position="301"/>
    </location>
</feature>
<protein>
    <submittedName>
        <fullName evidence="3">MPP superfamily phosphohydrolase</fullName>
    </submittedName>
</protein>
<evidence type="ECO:0000259" key="2">
    <source>
        <dbReference type="Pfam" id="PF00149"/>
    </source>
</evidence>
<feature type="transmembrane region" description="Helical" evidence="1">
    <location>
        <begin position="63"/>
        <end position="90"/>
    </location>
</feature>
<feature type="transmembrane region" description="Helical" evidence="1">
    <location>
        <begin position="97"/>
        <end position="118"/>
    </location>
</feature>